<gene>
    <name evidence="1" type="ORF">JQU52_10875</name>
</gene>
<dbReference type="AlphaFoldDB" id="A0A892ZHB1"/>
<name>A0A892ZHB1_9NEIS</name>
<dbReference type="EMBL" id="CP069798">
    <property type="protein sequence ID" value="QRQ81217.1"/>
    <property type="molecule type" value="Genomic_DNA"/>
</dbReference>
<protein>
    <submittedName>
        <fullName evidence="1">DUF1853 family protein</fullName>
    </submittedName>
</protein>
<evidence type="ECO:0000313" key="1">
    <source>
        <dbReference type="EMBL" id="QRQ81217.1"/>
    </source>
</evidence>
<accession>A0A892ZHB1</accession>
<dbReference type="RefSeq" id="WP_230338505.1">
    <property type="nucleotide sequence ID" value="NZ_CP069798.1"/>
</dbReference>
<evidence type="ECO:0000313" key="2">
    <source>
        <dbReference type="Proteomes" id="UP000653156"/>
    </source>
</evidence>
<dbReference type="Pfam" id="PF08907">
    <property type="entry name" value="DUF1853"/>
    <property type="match status" value="1"/>
</dbReference>
<dbReference type="InterPro" id="IPR015003">
    <property type="entry name" value="DUF1853"/>
</dbReference>
<dbReference type="KEGG" id="ptes:JQU52_10875"/>
<sequence>MNYALDALWWKLQTPAVRDLAVLLTAPPPWLSGVELPVRNLLGEDGFRYLLALDDNPAPLQHFLQTHAPFGRRLGVYAEQLLAFWLAHAPHARLLAHNLPVLAANGQTAGAADFIAELNGTLYHIELACKYYGGADDWRGLNPQDTLAGKAAKLHSQLALAHSPAFQAALQRAGVSADVPLHSVSVLRGMLFLPAATTPLPAPLNPYGWHGLWGKQWPQLLAVIADLGTVRFAALGRMDLLAPQRLPESQTQDAAAIQQSTAHGMVAVLQARPDGHWHEVRRLMKVASA</sequence>
<proteinExistence type="predicted"/>
<reference evidence="1" key="1">
    <citation type="submission" date="2021-02" db="EMBL/GenBank/DDBJ databases">
        <title>Neisseriaceae sp. 26B isolated from the cloaca of a Common Toad-headed Turtle (Mesoclemmys nasuta).</title>
        <authorList>
            <person name="Spergser J."/>
            <person name="Busse H.-J."/>
        </authorList>
    </citation>
    <scope>NUCLEOTIDE SEQUENCE</scope>
    <source>
        <strain evidence="1">26B</strain>
    </source>
</reference>
<keyword evidence="2" id="KW-1185">Reference proteome</keyword>
<dbReference type="Proteomes" id="UP000653156">
    <property type="component" value="Chromosome"/>
</dbReference>
<organism evidence="1 2">
    <name type="scientific">Paralysiella testudinis</name>
    <dbReference type="NCBI Taxonomy" id="2809020"/>
    <lineage>
        <taxon>Bacteria</taxon>
        <taxon>Pseudomonadati</taxon>
        <taxon>Pseudomonadota</taxon>
        <taxon>Betaproteobacteria</taxon>
        <taxon>Neisseriales</taxon>
        <taxon>Neisseriaceae</taxon>
        <taxon>Paralysiella</taxon>
    </lineage>
</organism>